<dbReference type="GeneID" id="105050279"/>
<reference evidence="3" key="1">
    <citation type="submission" date="2025-08" db="UniProtKB">
        <authorList>
            <consortium name="RefSeq"/>
        </authorList>
    </citation>
    <scope>IDENTIFICATION</scope>
</reference>
<gene>
    <name evidence="3" type="primary">LOC105050279</name>
</gene>
<sequence length="241" mass="27206">MPTPSTTAPLQTNKILVGMHINHHLAHPKSFIYNPLKTSISIKKPSNWLVPHGSQSSSGPGGLDFRKIDRVIRLHSAIQNRNVKELLALAAEECRDYFSVLPTIDSVELSKKVLDMFYAFLLANRIQLVIKPAMDGAVDVGIKCCLEWPETRLPFLPGCNLYSSHTYYGMVFLRKETNILGALHHQMELLGPRLEQIFLPMIDKILPSGVLEGERRVAFLHCLLSLLFMVIFLVLFKNTFV</sequence>
<dbReference type="PANTHER" id="PTHR33698:SF6">
    <property type="entry name" value="TRANSMEMBRANE PROTEIN"/>
    <property type="match status" value="1"/>
</dbReference>
<name>A0A6I9RUP5_ELAGV</name>
<evidence type="ECO:0000313" key="2">
    <source>
        <dbReference type="Proteomes" id="UP000504607"/>
    </source>
</evidence>
<protein>
    <submittedName>
        <fullName evidence="3">Uncharacterized protein LOC105050279</fullName>
    </submittedName>
</protein>
<organism evidence="2 3">
    <name type="scientific">Elaeis guineensis var. tenera</name>
    <name type="common">Oil palm</name>
    <dbReference type="NCBI Taxonomy" id="51953"/>
    <lineage>
        <taxon>Eukaryota</taxon>
        <taxon>Viridiplantae</taxon>
        <taxon>Streptophyta</taxon>
        <taxon>Embryophyta</taxon>
        <taxon>Tracheophyta</taxon>
        <taxon>Spermatophyta</taxon>
        <taxon>Magnoliopsida</taxon>
        <taxon>Liliopsida</taxon>
        <taxon>Arecaceae</taxon>
        <taxon>Arecoideae</taxon>
        <taxon>Cocoseae</taxon>
        <taxon>Elaeidinae</taxon>
        <taxon>Elaeis</taxon>
    </lineage>
</organism>
<proteinExistence type="predicted"/>
<dbReference type="OrthoDB" id="753811at2759"/>
<evidence type="ECO:0000256" key="1">
    <source>
        <dbReference type="SAM" id="Phobius"/>
    </source>
</evidence>
<dbReference type="AlphaFoldDB" id="A0A6I9RUP5"/>
<dbReference type="KEGG" id="egu:105050279"/>
<dbReference type="InParanoid" id="A0A6I9RUP5"/>
<dbReference type="PANTHER" id="PTHR33698">
    <property type="entry name" value="NUCLEAR TRANSPORT FACTOR 2 (NTF2)-LIKE PROTEIN"/>
    <property type="match status" value="1"/>
</dbReference>
<dbReference type="Proteomes" id="UP000504607">
    <property type="component" value="Chromosome 8"/>
</dbReference>
<accession>A0A6I9RUP5</accession>
<keyword evidence="1" id="KW-0472">Membrane</keyword>
<dbReference type="RefSeq" id="XP_010928532.2">
    <property type="nucleotide sequence ID" value="XM_010930230.2"/>
</dbReference>
<feature type="transmembrane region" description="Helical" evidence="1">
    <location>
        <begin position="217"/>
        <end position="236"/>
    </location>
</feature>
<keyword evidence="1" id="KW-1133">Transmembrane helix</keyword>
<evidence type="ECO:0000313" key="3">
    <source>
        <dbReference type="RefSeq" id="XP_010928532.2"/>
    </source>
</evidence>
<keyword evidence="2" id="KW-1185">Reference proteome</keyword>
<keyword evidence="1" id="KW-0812">Transmembrane</keyword>